<keyword evidence="4" id="KW-0997">Cell inner membrane</keyword>
<dbReference type="OrthoDB" id="9806127at2"/>
<feature type="transmembrane region" description="Helical" evidence="10">
    <location>
        <begin position="61"/>
        <end position="82"/>
    </location>
</feature>
<evidence type="ECO:0000256" key="6">
    <source>
        <dbReference type="ARBA" id="ARBA00022741"/>
    </source>
</evidence>
<dbReference type="PANTHER" id="PTHR43394:SF1">
    <property type="entry name" value="ATP-BINDING CASSETTE SUB-FAMILY B MEMBER 10, MITOCHONDRIAL"/>
    <property type="match status" value="1"/>
</dbReference>
<evidence type="ECO:0000256" key="8">
    <source>
        <dbReference type="ARBA" id="ARBA00022989"/>
    </source>
</evidence>
<feature type="domain" description="ABC transmembrane type-1" evidence="12">
    <location>
        <begin position="38"/>
        <end position="311"/>
    </location>
</feature>
<sequence>MTGLLPTAGSREVRAETRRLLRSRPGLLTGTVVTLVPGTVCGLAGPWVLGAMVDVVVGHRATGELVGLAGVLLGAAVGQALLTGAGSALMARLGQDLTAGVRENVVARALEIPAHEVERAGTGDLVARVSGDVESVNEAVSGVLPTFVEAGLTIALTLAALLLLDWRFALAGLTAVPLQVIALRWYLRTVVPISRAERVAEGARAQQIVETVGGAATVRAYRRSAEHTALVAARSDEARQLSIRLAAVQRRFFGKLNYGELTGLCAIVAVGYWLVGAGAATTGTAAAAALYFHRLFDPFNALLGLFDNAQTAGAAFARLVGVAAIAPRPASGAGSGPVDGRVRVRDVSFRYAPGLPDVLDGIDLDVPDRGRVAVVGTTGAGKTTLATLVAGVHRPGRGTVALGGTDVADLDGTTLRRTCVLLTQDGHVFAGPLSEDLRLAAPDATDDDLERALETAGALSWARTLPDGIRTRVGAGGVAVSPTQAQQIALARVLLADPRIVVLDEATAEAGSAGARVLETACERVLVGRTGLVVAHRLSQAAAADRVVVLEHGRTVESGPPDVLARGHGPFARLWSAWSVHRSP</sequence>
<evidence type="ECO:0000256" key="3">
    <source>
        <dbReference type="ARBA" id="ARBA00022475"/>
    </source>
</evidence>
<dbReference type="EMBL" id="SMFZ01000001">
    <property type="protein sequence ID" value="TCK26223.1"/>
    <property type="molecule type" value="Genomic_DNA"/>
</dbReference>
<dbReference type="PROSITE" id="PS50893">
    <property type="entry name" value="ABC_TRANSPORTER_2"/>
    <property type="match status" value="1"/>
</dbReference>
<evidence type="ECO:0000313" key="14">
    <source>
        <dbReference type="Proteomes" id="UP000295560"/>
    </source>
</evidence>
<dbReference type="InterPro" id="IPR036640">
    <property type="entry name" value="ABC1_TM_sf"/>
</dbReference>
<evidence type="ECO:0000256" key="10">
    <source>
        <dbReference type="SAM" id="Phobius"/>
    </source>
</evidence>
<dbReference type="InterPro" id="IPR003593">
    <property type="entry name" value="AAA+_ATPase"/>
</dbReference>
<reference evidence="13 14" key="1">
    <citation type="submission" date="2019-03" db="EMBL/GenBank/DDBJ databases">
        <title>Sequencing the genomes of 1000 actinobacteria strains.</title>
        <authorList>
            <person name="Klenk H.-P."/>
        </authorList>
    </citation>
    <scope>NUCLEOTIDE SEQUENCE [LARGE SCALE GENOMIC DNA]</scope>
    <source>
        <strain evidence="13 14">DSM 44969</strain>
    </source>
</reference>
<dbReference type="AlphaFoldDB" id="A0A4R1HXJ4"/>
<keyword evidence="9 10" id="KW-0472">Membrane</keyword>
<keyword evidence="8 10" id="KW-1133">Transmembrane helix</keyword>
<dbReference type="InterPro" id="IPR003439">
    <property type="entry name" value="ABC_transporter-like_ATP-bd"/>
</dbReference>
<keyword evidence="14" id="KW-1185">Reference proteome</keyword>
<dbReference type="Gene3D" id="3.40.50.300">
    <property type="entry name" value="P-loop containing nucleotide triphosphate hydrolases"/>
    <property type="match status" value="1"/>
</dbReference>
<dbReference type="PANTHER" id="PTHR43394">
    <property type="entry name" value="ATP-DEPENDENT PERMEASE MDL1, MITOCHONDRIAL"/>
    <property type="match status" value="1"/>
</dbReference>
<dbReference type="Gene3D" id="1.20.1560.10">
    <property type="entry name" value="ABC transporter type 1, transmembrane domain"/>
    <property type="match status" value="1"/>
</dbReference>
<dbReference type="SUPFAM" id="SSF90123">
    <property type="entry name" value="ABC transporter transmembrane region"/>
    <property type="match status" value="1"/>
</dbReference>
<keyword evidence="3" id="KW-1003">Cell membrane</keyword>
<dbReference type="FunFam" id="3.40.50.300:FF:001001">
    <property type="entry name" value="Multidrug ABC transporter ATP-binding protein"/>
    <property type="match status" value="1"/>
</dbReference>
<evidence type="ECO:0000259" key="11">
    <source>
        <dbReference type="PROSITE" id="PS50893"/>
    </source>
</evidence>
<keyword evidence="2" id="KW-0813">Transport</keyword>
<organism evidence="13 14">
    <name type="scientific">Pseudonocardia endophytica</name>
    <dbReference type="NCBI Taxonomy" id="401976"/>
    <lineage>
        <taxon>Bacteria</taxon>
        <taxon>Bacillati</taxon>
        <taxon>Actinomycetota</taxon>
        <taxon>Actinomycetes</taxon>
        <taxon>Pseudonocardiales</taxon>
        <taxon>Pseudonocardiaceae</taxon>
        <taxon>Pseudonocardia</taxon>
    </lineage>
</organism>
<keyword evidence="6" id="KW-0547">Nucleotide-binding</keyword>
<evidence type="ECO:0000256" key="5">
    <source>
        <dbReference type="ARBA" id="ARBA00022692"/>
    </source>
</evidence>
<evidence type="ECO:0000313" key="13">
    <source>
        <dbReference type="EMBL" id="TCK26223.1"/>
    </source>
</evidence>
<evidence type="ECO:0000256" key="2">
    <source>
        <dbReference type="ARBA" id="ARBA00022448"/>
    </source>
</evidence>
<evidence type="ECO:0000256" key="4">
    <source>
        <dbReference type="ARBA" id="ARBA00022519"/>
    </source>
</evidence>
<gene>
    <name evidence="13" type="ORF">EV378_2052</name>
</gene>
<keyword evidence="5 10" id="KW-0812">Transmembrane</keyword>
<dbReference type="InterPro" id="IPR039421">
    <property type="entry name" value="Type_1_exporter"/>
</dbReference>
<feature type="transmembrane region" description="Helical" evidence="10">
    <location>
        <begin position="261"/>
        <end position="292"/>
    </location>
</feature>
<dbReference type="SUPFAM" id="SSF52540">
    <property type="entry name" value="P-loop containing nucleoside triphosphate hydrolases"/>
    <property type="match status" value="1"/>
</dbReference>
<dbReference type="GO" id="GO:0015421">
    <property type="term" value="F:ABC-type oligopeptide transporter activity"/>
    <property type="evidence" value="ECO:0007669"/>
    <property type="project" value="TreeGrafter"/>
</dbReference>
<dbReference type="SMART" id="SM00382">
    <property type="entry name" value="AAA"/>
    <property type="match status" value="1"/>
</dbReference>
<proteinExistence type="predicted"/>
<feature type="domain" description="ABC transporter" evidence="11">
    <location>
        <begin position="342"/>
        <end position="577"/>
    </location>
</feature>
<feature type="transmembrane region" description="Helical" evidence="10">
    <location>
        <begin position="143"/>
        <end position="162"/>
    </location>
</feature>
<evidence type="ECO:0000259" key="12">
    <source>
        <dbReference type="PROSITE" id="PS50929"/>
    </source>
</evidence>
<comment type="subcellular location">
    <subcellularLocation>
        <location evidence="1">Cell membrane</location>
        <topology evidence="1">Multi-pass membrane protein</topology>
    </subcellularLocation>
</comment>
<evidence type="ECO:0000256" key="7">
    <source>
        <dbReference type="ARBA" id="ARBA00022840"/>
    </source>
</evidence>
<keyword evidence="7 13" id="KW-0067">ATP-binding</keyword>
<protein>
    <submittedName>
        <fullName evidence="13">ATP-binding cassette subfamily C protein</fullName>
    </submittedName>
</protein>
<dbReference type="RefSeq" id="WP_132423148.1">
    <property type="nucleotide sequence ID" value="NZ_SMFZ01000001.1"/>
</dbReference>
<accession>A0A4R1HXJ4</accession>
<feature type="transmembrane region" description="Helical" evidence="10">
    <location>
        <begin position="27"/>
        <end position="49"/>
    </location>
</feature>
<dbReference type="Pfam" id="PF00664">
    <property type="entry name" value="ABC_membrane"/>
    <property type="match status" value="1"/>
</dbReference>
<dbReference type="Pfam" id="PF00005">
    <property type="entry name" value="ABC_tran"/>
    <property type="match status" value="1"/>
</dbReference>
<evidence type="ECO:0000256" key="9">
    <source>
        <dbReference type="ARBA" id="ARBA00023136"/>
    </source>
</evidence>
<dbReference type="GO" id="GO:0005886">
    <property type="term" value="C:plasma membrane"/>
    <property type="evidence" value="ECO:0007669"/>
    <property type="project" value="UniProtKB-SubCell"/>
</dbReference>
<dbReference type="PROSITE" id="PS50929">
    <property type="entry name" value="ABC_TM1F"/>
    <property type="match status" value="1"/>
</dbReference>
<dbReference type="InterPro" id="IPR011527">
    <property type="entry name" value="ABC1_TM_dom"/>
</dbReference>
<dbReference type="GO" id="GO:0005524">
    <property type="term" value="F:ATP binding"/>
    <property type="evidence" value="ECO:0007669"/>
    <property type="project" value="UniProtKB-KW"/>
</dbReference>
<name>A0A4R1HXJ4_PSEEN</name>
<comment type="caution">
    <text evidence="13">The sequence shown here is derived from an EMBL/GenBank/DDBJ whole genome shotgun (WGS) entry which is preliminary data.</text>
</comment>
<dbReference type="CDD" id="cd07346">
    <property type="entry name" value="ABC_6TM_exporters"/>
    <property type="match status" value="1"/>
</dbReference>
<dbReference type="GO" id="GO:0016887">
    <property type="term" value="F:ATP hydrolysis activity"/>
    <property type="evidence" value="ECO:0007669"/>
    <property type="project" value="InterPro"/>
</dbReference>
<dbReference type="Proteomes" id="UP000295560">
    <property type="component" value="Unassembled WGS sequence"/>
</dbReference>
<evidence type="ECO:0000256" key="1">
    <source>
        <dbReference type="ARBA" id="ARBA00004651"/>
    </source>
</evidence>
<dbReference type="InterPro" id="IPR027417">
    <property type="entry name" value="P-loop_NTPase"/>
</dbReference>